<sequence>MADKLTSKQTAFVEALLSGMTQVDAYRAAYDVSGMSDNAQHVEASKLCQNPKIAQRLAEAAQASREKMEISTARLTEMALEAYEVARHNSNAAHMTGAVLAIGKLNGLIVDRQERKVENVRPKASREEMIAELNKVAAEMGVSIIDNAPASRH</sequence>
<name>A0A512E093_9PROT</name>
<dbReference type="GO" id="GO:0051276">
    <property type="term" value="P:chromosome organization"/>
    <property type="evidence" value="ECO:0007669"/>
    <property type="project" value="InterPro"/>
</dbReference>
<dbReference type="Proteomes" id="UP000321523">
    <property type="component" value="Unassembled WGS sequence"/>
</dbReference>
<reference evidence="1 2" key="1">
    <citation type="submission" date="2019-07" db="EMBL/GenBank/DDBJ databases">
        <title>Whole genome shotgun sequence of Skermanella aerolata NBRC 106429.</title>
        <authorList>
            <person name="Hosoyama A."/>
            <person name="Uohara A."/>
            <person name="Ohji S."/>
            <person name="Ichikawa N."/>
        </authorList>
    </citation>
    <scope>NUCLEOTIDE SEQUENCE [LARGE SCALE GENOMIC DNA]</scope>
    <source>
        <strain evidence="1 2">NBRC 106429</strain>
    </source>
</reference>
<evidence type="ECO:0008006" key="3">
    <source>
        <dbReference type="Google" id="ProtNLM"/>
    </source>
</evidence>
<gene>
    <name evidence="1" type="ORF">SAE02_62950</name>
</gene>
<protein>
    <recommendedName>
        <fullName evidence="3">Terminase</fullName>
    </recommendedName>
</protein>
<proteinExistence type="predicted"/>
<dbReference type="RefSeq" id="WP_044435749.1">
    <property type="nucleotide sequence ID" value="NZ_BJYZ01000036.1"/>
</dbReference>
<accession>A0A512E093</accession>
<evidence type="ECO:0000313" key="2">
    <source>
        <dbReference type="Proteomes" id="UP000321523"/>
    </source>
</evidence>
<dbReference type="Pfam" id="PF03592">
    <property type="entry name" value="Terminase_2"/>
    <property type="match status" value="1"/>
</dbReference>
<dbReference type="InterPro" id="IPR005335">
    <property type="entry name" value="Terminase_ssu"/>
</dbReference>
<evidence type="ECO:0000313" key="1">
    <source>
        <dbReference type="EMBL" id="GEO42147.1"/>
    </source>
</evidence>
<dbReference type="InterPro" id="IPR038713">
    <property type="entry name" value="Terminase_Gp1_N_sf"/>
</dbReference>
<dbReference type="EMBL" id="BJYZ01000036">
    <property type="protein sequence ID" value="GEO42147.1"/>
    <property type="molecule type" value="Genomic_DNA"/>
</dbReference>
<dbReference type="OrthoDB" id="1338457at2"/>
<dbReference type="AlphaFoldDB" id="A0A512E093"/>
<organism evidence="1 2">
    <name type="scientific">Skermanella aerolata</name>
    <dbReference type="NCBI Taxonomy" id="393310"/>
    <lineage>
        <taxon>Bacteria</taxon>
        <taxon>Pseudomonadati</taxon>
        <taxon>Pseudomonadota</taxon>
        <taxon>Alphaproteobacteria</taxon>
        <taxon>Rhodospirillales</taxon>
        <taxon>Azospirillaceae</taxon>
        <taxon>Skermanella</taxon>
    </lineage>
</organism>
<dbReference type="Gene3D" id="1.10.10.1400">
    <property type="entry name" value="Terminase, small subunit, N-terminal DNA-binding domain, HTH motif"/>
    <property type="match status" value="1"/>
</dbReference>
<keyword evidence="2" id="KW-1185">Reference proteome</keyword>
<comment type="caution">
    <text evidence="1">The sequence shown here is derived from an EMBL/GenBank/DDBJ whole genome shotgun (WGS) entry which is preliminary data.</text>
</comment>